<comment type="function">
    <text evidence="11">Ca(2+)-dependent receptor for myeloid cells that binds to carbohydrates on neutrophils and monocytes. Mediates the interaction of activated endothelial cells or platelets with leukocytes. The ligand recognized is sialyl-Lewis X. Mediates rapid rolling of leukocyte rolling over vascular surfaces during the initial steps in inflammation through interaction with SELPLG. Mediates cell-cell interactions and cell adhesion via the interaction with integrin alpha-IIb/beta3 (ITGA2B:ITGB3) and integrin alpha-V/beta-3 (ITGAV:ITGB3).</text>
</comment>
<dbReference type="CDD" id="cd00054">
    <property type="entry name" value="EGF_CA"/>
    <property type="match status" value="1"/>
</dbReference>
<dbReference type="SMART" id="SM00034">
    <property type="entry name" value="CLECT"/>
    <property type="match status" value="1"/>
</dbReference>
<feature type="domain" description="C-type lectin" evidence="17">
    <location>
        <begin position="55"/>
        <end position="171"/>
    </location>
</feature>
<dbReference type="Pfam" id="PF00084">
    <property type="entry name" value="Sushi"/>
    <property type="match status" value="2"/>
</dbReference>
<evidence type="ECO:0000256" key="7">
    <source>
        <dbReference type="ARBA" id="ARBA00044221"/>
    </source>
</evidence>
<keyword evidence="15" id="KW-0812">Transmembrane</keyword>
<keyword evidence="3" id="KW-0677">Repeat</keyword>
<feature type="disulfide bond" evidence="13">
    <location>
        <begin position="196"/>
        <end position="205"/>
    </location>
</feature>
<evidence type="ECO:0000313" key="20">
    <source>
        <dbReference type="Proteomes" id="UP000264800"/>
    </source>
</evidence>
<feature type="domain" description="Sushi" evidence="18">
    <location>
        <begin position="254"/>
        <end position="317"/>
    </location>
</feature>
<keyword evidence="15" id="KW-0472">Membrane</keyword>
<dbReference type="PROSITE" id="PS50026">
    <property type="entry name" value="EGF_3"/>
    <property type="match status" value="1"/>
</dbReference>
<evidence type="ECO:0000256" key="14">
    <source>
        <dbReference type="PROSITE-ProRule" id="PRU00302"/>
    </source>
</evidence>
<feature type="transmembrane region" description="Helical" evidence="15">
    <location>
        <begin position="328"/>
        <end position="351"/>
    </location>
</feature>
<evidence type="ECO:0000256" key="15">
    <source>
        <dbReference type="SAM" id="Phobius"/>
    </source>
</evidence>
<reference evidence="19" key="1">
    <citation type="submission" date="2025-08" db="UniProtKB">
        <authorList>
            <consortium name="Ensembl"/>
        </authorList>
    </citation>
    <scope>IDENTIFICATION</scope>
</reference>
<evidence type="ECO:0000259" key="16">
    <source>
        <dbReference type="PROSITE" id="PS50026"/>
    </source>
</evidence>
<dbReference type="Gene3D" id="2.10.70.10">
    <property type="entry name" value="Complement Module, domain 1"/>
    <property type="match status" value="2"/>
</dbReference>
<dbReference type="PROSITE" id="PS00022">
    <property type="entry name" value="EGF_1"/>
    <property type="match status" value="1"/>
</dbReference>
<evidence type="ECO:0000256" key="3">
    <source>
        <dbReference type="ARBA" id="ARBA00022737"/>
    </source>
</evidence>
<dbReference type="InterPro" id="IPR035976">
    <property type="entry name" value="Sushi/SCR/CCP_sf"/>
</dbReference>
<dbReference type="SMART" id="SM00032">
    <property type="entry name" value="CCP"/>
    <property type="match status" value="2"/>
</dbReference>
<organism evidence="19 20">
    <name type="scientific">Kryptolebias marmoratus</name>
    <name type="common">Mangrove killifish</name>
    <name type="synonym">Rivulus marmoratus</name>
    <dbReference type="NCBI Taxonomy" id="37003"/>
    <lineage>
        <taxon>Eukaryota</taxon>
        <taxon>Metazoa</taxon>
        <taxon>Chordata</taxon>
        <taxon>Craniata</taxon>
        <taxon>Vertebrata</taxon>
        <taxon>Euteleostomi</taxon>
        <taxon>Actinopterygii</taxon>
        <taxon>Neopterygii</taxon>
        <taxon>Teleostei</taxon>
        <taxon>Neoteleostei</taxon>
        <taxon>Acanthomorphata</taxon>
        <taxon>Ovalentaria</taxon>
        <taxon>Atherinomorphae</taxon>
        <taxon>Cyprinodontiformes</taxon>
        <taxon>Rivulidae</taxon>
        <taxon>Kryptolebias</taxon>
    </lineage>
</organism>
<keyword evidence="13" id="KW-0245">EGF-like domain</keyword>
<dbReference type="InterPro" id="IPR050350">
    <property type="entry name" value="Compl-Cell_Adhes-Reg"/>
</dbReference>
<dbReference type="InterPro" id="IPR000436">
    <property type="entry name" value="Sushi_SCR_CCP_dom"/>
</dbReference>
<evidence type="ECO:0000256" key="1">
    <source>
        <dbReference type="ARBA" id="ARBA00022659"/>
    </source>
</evidence>
<dbReference type="Pfam" id="PF00059">
    <property type="entry name" value="Lectin_C"/>
    <property type="match status" value="1"/>
</dbReference>
<keyword evidence="5" id="KW-0325">Glycoprotein</keyword>
<evidence type="ECO:0000256" key="9">
    <source>
        <dbReference type="ARBA" id="ARBA00044337"/>
    </source>
</evidence>
<feature type="domain" description="Sushi" evidence="18">
    <location>
        <begin position="203"/>
        <end position="253"/>
    </location>
</feature>
<dbReference type="PANTHER" id="PTHR19325">
    <property type="entry name" value="COMPLEMENT COMPONENT-RELATED SUSHI DOMAIN-CONTAINING"/>
    <property type="match status" value="1"/>
</dbReference>
<evidence type="ECO:0000256" key="11">
    <source>
        <dbReference type="ARBA" id="ARBA00045502"/>
    </source>
</evidence>
<keyword evidence="2" id="KW-0732">Signal</keyword>
<dbReference type="SUPFAM" id="SSF56436">
    <property type="entry name" value="C-type lectin-like"/>
    <property type="match status" value="1"/>
</dbReference>
<keyword evidence="1 14" id="KW-0768">Sushi</keyword>
<keyword evidence="4 13" id="KW-1015">Disulfide bond</keyword>
<dbReference type="Gene3D" id="3.10.100.10">
    <property type="entry name" value="Mannose-Binding Protein A, subunit A"/>
    <property type="match status" value="1"/>
</dbReference>
<dbReference type="AlphaFoldDB" id="A0A3Q2ZC29"/>
<dbReference type="PROSITE" id="PS01186">
    <property type="entry name" value="EGF_2"/>
    <property type="match status" value="1"/>
</dbReference>
<comment type="subunit">
    <text evidence="12">Interacts with SNX17. Interacts with SELPLG/PSGL1 and PODXL2 and mediates neutrophil adhesion and leukocyte rolling. This interaction requires the sialyl-Lewis X epitope of SELPLG and PODXL2, and specific tyrosine sulfation on SELPLG. Interacts (via C-type lectin domain) with alpha-IIb/beta3 integrin ITGA2B:ITGB3 and alpha-V/beta-3 integrin ITGAV:ITGB3. Interacts with alpha5/beta1 integrin ITGA5:ITGB1 and alpha4/beta1 integrin ITGA4:ITGB.</text>
</comment>
<dbReference type="Proteomes" id="UP000264800">
    <property type="component" value="Unplaced"/>
</dbReference>
<evidence type="ECO:0000256" key="5">
    <source>
        <dbReference type="ARBA" id="ARBA00023180"/>
    </source>
</evidence>
<dbReference type="SUPFAM" id="SSF57535">
    <property type="entry name" value="Complement control module/SCR domain"/>
    <property type="match status" value="2"/>
</dbReference>
<name>A0A3Q2ZC29_KRYMA</name>
<sequence>KSFRKTKELTGKCMFFHRRGQFFSIRTFFNIILNPSLLTVLLCFTSSVLCTWTSVECWSYFYSNDTMNWETARAWCKNHYTDMVAIQNRAEIEHLSSWLPRKATYYWIGIRKVENVWTWVGTNKSLTAEATNWAHNAEKSEDCVEMYIKRESQAGKWNDEWCMKKKTALCFSAACKHDSCLYGECVETINSHRCECTPGFYGEKCQHVTGLEIIFFLFFFAYSCEEGYELSTPGPQRCNETGKWTKTSPTCELVQCRSLIAPPNGSLLKSSDPLGLSSYRSTRVFTCDEGYEMDELSSDTLQCESSGDWNASRPCKGMEDSLSPSTTVIATSVAAAGTALASGLSLAMWILKRLRQKASKFELNR</sequence>
<feature type="domain" description="EGF-like" evidence="16">
    <location>
        <begin position="171"/>
        <end position="206"/>
    </location>
</feature>
<dbReference type="PROSITE" id="PS00615">
    <property type="entry name" value="C_TYPE_LECTIN_1"/>
    <property type="match status" value="1"/>
</dbReference>
<evidence type="ECO:0000256" key="6">
    <source>
        <dbReference type="ARBA" id="ARBA00044174"/>
    </source>
</evidence>
<proteinExistence type="predicted"/>
<evidence type="ECO:0000256" key="12">
    <source>
        <dbReference type="ARBA" id="ARBA00046840"/>
    </source>
</evidence>
<dbReference type="InterPro" id="IPR001304">
    <property type="entry name" value="C-type_lectin-like"/>
</dbReference>
<keyword evidence="20" id="KW-1185">Reference proteome</keyword>
<dbReference type="GeneTree" id="ENSGT00940000160168"/>
<evidence type="ECO:0000259" key="17">
    <source>
        <dbReference type="PROSITE" id="PS50041"/>
    </source>
</evidence>
<feature type="disulfide bond" evidence="14">
    <location>
        <begin position="224"/>
        <end position="251"/>
    </location>
</feature>
<evidence type="ECO:0000256" key="13">
    <source>
        <dbReference type="PROSITE-ProRule" id="PRU00076"/>
    </source>
</evidence>
<evidence type="ECO:0000256" key="4">
    <source>
        <dbReference type="ARBA" id="ARBA00023157"/>
    </source>
</evidence>
<reference evidence="19" key="2">
    <citation type="submission" date="2025-09" db="UniProtKB">
        <authorList>
            <consortium name="Ensembl"/>
        </authorList>
    </citation>
    <scope>IDENTIFICATION</scope>
</reference>
<evidence type="ECO:0000259" key="18">
    <source>
        <dbReference type="PROSITE" id="PS50923"/>
    </source>
</evidence>
<keyword evidence="15" id="KW-1133">Transmembrane helix</keyword>
<accession>A0A3Q2ZC29</accession>
<dbReference type="PROSITE" id="PS50923">
    <property type="entry name" value="SUSHI"/>
    <property type="match status" value="2"/>
</dbReference>
<dbReference type="InterPro" id="IPR018378">
    <property type="entry name" value="C-type_lectin_CS"/>
</dbReference>
<dbReference type="PROSITE" id="PS50041">
    <property type="entry name" value="C_TYPE_LECTIN_2"/>
    <property type="match status" value="1"/>
</dbReference>
<protein>
    <recommendedName>
        <fullName evidence="6">p-selectin</fullName>
    </recommendedName>
    <alternativeName>
        <fullName evidence="7">CD62 antigen-like family member P</fullName>
    </alternativeName>
    <alternativeName>
        <fullName evidence="9">Granule membrane protein 140</fullName>
    </alternativeName>
    <alternativeName>
        <fullName evidence="10">Leukocyte-endothelial cell adhesion molecule 3</fullName>
    </alternativeName>
    <alternativeName>
        <fullName evidence="8">Platelet activation dependent granule-external membrane protein</fullName>
    </alternativeName>
</protein>
<dbReference type="CDD" id="cd00033">
    <property type="entry name" value="CCP"/>
    <property type="match status" value="2"/>
</dbReference>
<dbReference type="InterPro" id="IPR000742">
    <property type="entry name" value="EGF"/>
</dbReference>
<dbReference type="FunFam" id="3.10.100.10:FF:000007">
    <property type="entry name" value="L-selectin"/>
    <property type="match status" value="1"/>
</dbReference>
<dbReference type="InterPro" id="IPR016186">
    <property type="entry name" value="C-type_lectin-like/link_sf"/>
</dbReference>
<dbReference type="InterPro" id="IPR016187">
    <property type="entry name" value="CTDL_fold"/>
</dbReference>
<evidence type="ECO:0000313" key="19">
    <source>
        <dbReference type="Ensembl" id="ENSKMAP00000001201.1"/>
    </source>
</evidence>
<feature type="disulfide bond" evidence="13">
    <location>
        <begin position="175"/>
        <end position="185"/>
    </location>
</feature>
<comment type="caution">
    <text evidence="13">Lacks conserved residue(s) required for the propagation of feature annotation.</text>
</comment>
<feature type="transmembrane region" description="Helical" evidence="15">
    <location>
        <begin position="28"/>
        <end position="49"/>
    </location>
</feature>
<evidence type="ECO:0000256" key="10">
    <source>
        <dbReference type="ARBA" id="ARBA00044355"/>
    </source>
</evidence>
<dbReference type="Ensembl" id="ENSKMAT00000001239.1">
    <property type="protein sequence ID" value="ENSKMAP00000001201.1"/>
    <property type="gene ID" value="ENSKMAG00000000858.1"/>
</dbReference>
<evidence type="ECO:0000256" key="8">
    <source>
        <dbReference type="ARBA" id="ARBA00044292"/>
    </source>
</evidence>
<dbReference type="PANTHER" id="PTHR19325:SF484">
    <property type="entry name" value="P-SELECTIN"/>
    <property type="match status" value="1"/>
</dbReference>
<evidence type="ECO:0000256" key="2">
    <source>
        <dbReference type="ARBA" id="ARBA00022729"/>
    </source>
</evidence>